<dbReference type="EMBL" id="BAABWU010000009">
    <property type="protein sequence ID" value="GAA6197134.1"/>
    <property type="molecule type" value="Genomic_DNA"/>
</dbReference>
<organism evidence="2 3">
    <name type="scientific">Pseudophaeobacter arcticus</name>
    <dbReference type="NCBI Taxonomy" id="385492"/>
    <lineage>
        <taxon>Bacteria</taxon>
        <taxon>Pseudomonadati</taxon>
        <taxon>Pseudomonadota</taxon>
        <taxon>Alphaproteobacteria</taxon>
        <taxon>Rhodobacterales</taxon>
        <taxon>Paracoccaceae</taxon>
        <taxon>Pseudophaeobacter</taxon>
    </lineage>
</organism>
<reference evidence="2 3" key="1">
    <citation type="submission" date="2024-04" db="EMBL/GenBank/DDBJ databases">
        <title>Draft genome sequence of Pseudophaeobacter arcticus NBRC 116598.</title>
        <authorList>
            <person name="Miyakawa T."/>
            <person name="Kusuya Y."/>
            <person name="Miura T."/>
        </authorList>
    </citation>
    <scope>NUCLEOTIDE SEQUENCE [LARGE SCALE GENOMIC DNA]</scope>
    <source>
        <strain evidence="2 3">SU-CL00105</strain>
    </source>
</reference>
<dbReference type="Proteomes" id="UP001441944">
    <property type="component" value="Unassembled WGS sequence"/>
</dbReference>
<sequence>MRYFRLCGLAEPGGGAKGGSGAAAESRRGGWGIVSNNNNHSRYLFVQWGKLCKPLLTDAKGQGTRSGPPREQSGTDIGETHDIA</sequence>
<name>A0ABQ0AMN0_9RHOB</name>
<evidence type="ECO:0000313" key="2">
    <source>
        <dbReference type="EMBL" id="GAA6197134.1"/>
    </source>
</evidence>
<accession>A0ABQ0AMN0</accession>
<evidence type="ECO:0000256" key="1">
    <source>
        <dbReference type="SAM" id="MobiDB-lite"/>
    </source>
</evidence>
<proteinExistence type="predicted"/>
<keyword evidence="3" id="KW-1185">Reference proteome</keyword>
<protein>
    <submittedName>
        <fullName evidence="2">Uncharacterized protein</fullName>
    </submittedName>
</protein>
<evidence type="ECO:0000313" key="3">
    <source>
        <dbReference type="Proteomes" id="UP001441944"/>
    </source>
</evidence>
<comment type="caution">
    <text evidence="2">The sequence shown here is derived from an EMBL/GenBank/DDBJ whole genome shotgun (WGS) entry which is preliminary data.</text>
</comment>
<feature type="region of interest" description="Disordered" evidence="1">
    <location>
        <begin position="57"/>
        <end position="84"/>
    </location>
</feature>
<gene>
    <name evidence="2" type="ORF">NBRC116598_25780</name>
</gene>